<keyword evidence="15" id="KW-1185">Reference proteome</keyword>
<dbReference type="Gene3D" id="3.40.309.10">
    <property type="entry name" value="Aldehyde Dehydrogenase, Chain A, domain 2"/>
    <property type="match status" value="1"/>
</dbReference>
<dbReference type="InterPro" id="IPR016161">
    <property type="entry name" value="Ald_DH/histidinol_DH"/>
</dbReference>
<evidence type="ECO:0000256" key="8">
    <source>
        <dbReference type="ARBA" id="ARBA00070319"/>
    </source>
</evidence>
<feature type="active site" evidence="9">
    <location>
        <position position="251"/>
    </location>
</feature>
<keyword evidence="2" id="KW-0058">Aromatic hydrocarbons catabolism</keyword>
<dbReference type="PROSITE" id="PS00687">
    <property type="entry name" value="ALDEHYDE_DEHYDR_GLU"/>
    <property type="match status" value="1"/>
</dbReference>
<dbReference type="Proteomes" id="UP000594903">
    <property type="component" value="Chromosome"/>
</dbReference>
<keyword evidence="3 10" id="KW-0560">Oxidoreductase</keyword>
<keyword evidence="4" id="KW-0520">NAD</keyword>
<dbReference type="EC" id="1.2.1.65" evidence="7"/>
<dbReference type="PANTHER" id="PTHR42986">
    <property type="entry name" value="BENZALDEHYDE DEHYDROGENASE YFMT"/>
    <property type="match status" value="1"/>
</dbReference>
<dbReference type="GO" id="GO:0018485">
    <property type="term" value="F:salicylaldehyde dehydrogenase (NAD+) activity"/>
    <property type="evidence" value="ECO:0007669"/>
    <property type="project" value="UniProtKB-EC"/>
</dbReference>
<dbReference type="SUPFAM" id="SSF53720">
    <property type="entry name" value="ALDH-like"/>
    <property type="match status" value="1"/>
</dbReference>
<evidence type="ECO:0000256" key="9">
    <source>
        <dbReference type="PROSITE-ProRule" id="PRU10007"/>
    </source>
</evidence>
<dbReference type="FunFam" id="3.40.605.10:FF:000007">
    <property type="entry name" value="NAD/NADP-dependent betaine aldehyde dehydrogenase"/>
    <property type="match status" value="1"/>
</dbReference>
<organism evidence="13 14">
    <name type="scientific">Oligella ureolytica</name>
    <dbReference type="NCBI Taxonomy" id="90244"/>
    <lineage>
        <taxon>Bacteria</taxon>
        <taxon>Pseudomonadati</taxon>
        <taxon>Pseudomonadota</taxon>
        <taxon>Betaproteobacteria</taxon>
        <taxon>Burkholderiales</taxon>
        <taxon>Alcaligenaceae</taxon>
        <taxon>Oligella</taxon>
    </lineage>
</organism>
<evidence type="ECO:0000313" key="12">
    <source>
        <dbReference type="EMBL" id="QPT39202.1"/>
    </source>
</evidence>
<dbReference type="EMBL" id="UGSB01000001">
    <property type="protein sequence ID" value="SUA55234.1"/>
    <property type="molecule type" value="Genomic_DNA"/>
</dbReference>
<dbReference type="InterPro" id="IPR016162">
    <property type="entry name" value="Ald_DH_N"/>
</dbReference>
<evidence type="ECO:0000256" key="2">
    <source>
        <dbReference type="ARBA" id="ARBA00022797"/>
    </source>
</evidence>
<dbReference type="AlphaFoldDB" id="A0A378XHS9"/>
<comment type="similarity">
    <text evidence="1 10">Belongs to the aldehyde dehydrogenase family.</text>
</comment>
<evidence type="ECO:0000256" key="5">
    <source>
        <dbReference type="ARBA" id="ARBA00035632"/>
    </source>
</evidence>
<dbReference type="Pfam" id="PF00171">
    <property type="entry name" value="Aldedh"/>
    <property type="match status" value="1"/>
</dbReference>
<dbReference type="InterPro" id="IPR029510">
    <property type="entry name" value="Ald_DH_CS_GLU"/>
</dbReference>
<sequence length="483" mass="51548">MNTVKLLIDGQMRDATGQKTFTRINPITGEVASVAAAAQSADVQAALESAEKAFQTWSKLGPTERRMRLLKAADIMDQRAEEFVLTARQETGSTNSWYGFNVHLSANILREAAAMTTQIDGSIIPTDLPGSISMGVRTPCGVVLSIAPWNAPVILATRAIAMPLACGNTVILKASEMCPATHTLIGEVLNDAGIGPGVVNVITNAPEDAGPVVEQLIAHPAVKRINFTGSTKVGKIIATTSAKYLKPALLELGGKAPVIVCEDADLEQAVAGVAFGAFFNQGQICMSTERLIVSNKIADQFLEKLVAKIKTIKVGSPDLEDTTFAYLESAQSVQRIRELVEDAVSKGATLPVPMTTDGALMHPLIINGITPEMKLYAQESFGPVVTMTTFETVEEAIRLANDSDYGLSSAVFTQNINTGIEIAKQIDSGLCHINGPTVHDEAQAPFGGTKDSGYGRFGSKSAINEFTELRWVTLQTTPRQYPI</sequence>
<dbReference type="RefSeq" id="WP_018575481.1">
    <property type="nucleotide sequence ID" value="NZ_CP065725.1"/>
</dbReference>
<evidence type="ECO:0000256" key="10">
    <source>
        <dbReference type="RuleBase" id="RU003345"/>
    </source>
</evidence>
<dbReference type="OrthoDB" id="6187633at2"/>
<evidence type="ECO:0000313" key="15">
    <source>
        <dbReference type="Proteomes" id="UP000594903"/>
    </source>
</evidence>
<comment type="pathway">
    <text evidence="5">Aromatic compound metabolism; naphthalene degradation.</text>
</comment>
<protein>
    <recommendedName>
        <fullName evidence="8">Salicylaldehyde dehydrogenase</fullName>
        <ecNumber evidence="7">1.2.1.65</ecNumber>
    </recommendedName>
</protein>
<dbReference type="Gene3D" id="3.40.605.10">
    <property type="entry name" value="Aldehyde Dehydrogenase, Chain A, domain 1"/>
    <property type="match status" value="1"/>
</dbReference>
<comment type="catalytic activity">
    <reaction evidence="6">
        <text>salicylaldehyde + NAD(+) + H2O = salicylate + NADH + 2 H(+)</text>
        <dbReference type="Rhea" id="RHEA:18537"/>
        <dbReference type="ChEBI" id="CHEBI:15377"/>
        <dbReference type="ChEBI" id="CHEBI:15378"/>
        <dbReference type="ChEBI" id="CHEBI:16008"/>
        <dbReference type="ChEBI" id="CHEBI:30762"/>
        <dbReference type="ChEBI" id="CHEBI:57540"/>
        <dbReference type="ChEBI" id="CHEBI:57945"/>
        <dbReference type="EC" id="1.2.1.65"/>
    </reaction>
</comment>
<accession>A0A378XHS9</accession>
<evidence type="ECO:0000313" key="13">
    <source>
        <dbReference type="EMBL" id="SUA55234.1"/>
    </source>
</evidence>
<evidence type="ECO:0000256" key="1">
    <source>
        <dbReference type="ARBA" id="ARBA00009986"/>
    </source>
</evidence>
<evidence type="ECO:0000259" key="11">
    <source>
        <dbReference type="Pfam" id="PF00171"/>
    </source>
</evidence>
<gene>
    <name evidence="13" type="primary">xylC</name>
    <name evidence="12" type="ORF">I6G29_08420</name>
    <name evidence="13" type="ORF">NCTC11997_01749</name>
</gene>
<dbReference type="EMBL" id="CP065725">
    <property type="protein sequence ID" value="QPT39202.1"/>
    <property type="molecule type" value="Genomic_DNA"/>
</dbReference>
<dbReference type="Proteomes" id="UP000254603">
    <property type="component" value="Unassembled WGS sequence"/>
</dbReference>
<evidence type="ECO:0000256" key="4">
    <source>
        <dbReference type="ARBA" id="ARBA00023027"/>
    </source>
</evidence>
<reference evidence="12 15" key="2">
    <citation type="submission" date="2020-12" db="EMBL/GenBank/DDBJ databases">
        <title>FDA dAtabase for Regulatory Grade micrObial Sequences (FDA-ARGOS): Supporting development and validation of Infectious Disease Dx tests.</title>
        <authorList>
            <person name="Sproer C."/>
            <person name="Gronow S."/>
            <person name="Severitt S."/>
            <person name="Schroder I."/>
            <person name="Tallon L."/>
            <person name="Sadzewicz L."/>
            <person name="Zhao X."/>
            <person name="Boylan J."/>
            <person name="Ott S."/>
            <person name="Bowen H."/>
            <person name="Vavikolanu K."/>
            <person name="Mehta A."/>
            <person name="Aluvathingal J."/>
            <person name="Nadendla S."/>
            <person name="Lowell S."/>
            <person name="Myers T."/>
            <person name="Yan Y."/>
            <person name="Sichtig H."/>
        </authorList>
    </citation>
    <scope>NUCLEOTIDE SEQUENCE [LARGE SCALE GENOMIC DNA]</scope>
    <source>
        <strain evidence="12 15">FDAARGOS_872</strain>
    </source>
</reference>
<dbReference type="InterPro" id="IPR015590">
    <property type="entry name" value="Aldehyde_DH_dom"/>
</dbReference>
<dbReference type="STRING" id="1122619.GCA_000373745_02297"/>
<proteinExistence type="inferred from homology"/>
<dbReference type="PANTHER" id="PTHR42986:SF1">
    <property type="entry name" value="BENZALDEHYDE DEHYDROGENASE YFMT"/>
    <property type="match status" value="1"/>
</dbReference>
<dbReference type="InterPro" id="IPR016163">
    <property type="entry name" value="Ald_DH_C"/>
</dbReference>
<dbReference type="FunFam" id="3.40.309.10:FF:000010">
    <property type="entry name" value="Gamma-aminobutyraldehyde dehydrogenase"/>
    <property type="match status" value="1"/>
</dbReference>
<evidence type="ECO:0000313" key="14">
    <source>
        <dbReference type="Proteomes" id="UP000254603"/>
    </source>
</evidence>
<evidence type="ECO:0000256" key="3">
    <source>
        <dbReference type="ARBA" id="ARBA00023002"/>
    </source>
</evidence>
<evidence type="ECO:0000256" key="7">
    <source>
        <dbReference type="ARBA" id="ARBA00066992"/>
    </source>
</evidence>
<reference evidence="13 14" key="1">
    <citation type="submission" date="2018-06" db="EMBL/GenBank/DDBJ databases">
        <authorList>
            <consortium name="Pathogen Informatics"/>
            <person name="Doyle S."/>
        </authorList>
    </citation>
    <scope>NUCLEOTIDE SEQUENCE [LARGE SCALE GENOMIC DNA]</scope>
    <source>
        <strain evidence="13 14">NCTC11997</strain>
    </source>
</reference>
<name>A0A378XHS9_9BURK</name>
<dbReference type="CDD" id="cd07105">
    <property type="entry name" value="ALDH_SaliADH"/>
    <property type="match status" value="1"/>
</dbReference>
<feature type="domain" description="Aldehyde dehydrogenase" evidence="11">
    <location>
        <begin position="17"/>
        <end position="472"/>
    </location>
</feature>
<evidence type="ECO:0000256" key="6">
    <source>
        <dbReference type="ARBA" id="ARBA00050596"/>
    </source>
</evidence>